<sequence>MLVEYFGDSEVLNYKSGELPKGYADLEYQADAVAEGLGKLMKHKGLILADVVGLGKTVIATRIIKEYIIKNGGDTRILIVYPNTVAHNWQSTVQNFKIKDYVHFVSNGSLQKVIEEKENYLGAVMPIEKVAYDFDEATAKLFYETMEDLIVNIVYHRYQAIHYLNAEHQKNYTNAENVAMHLYGIIKTGMVKRLESSFEAFQKSLERFCNSNGRMIEMFEKDAVMIAPDLNVNKFLDEGKEDELLEKIEKLNEQDPKNKIYKACDFREGFLEGLQKDQEILDALLEKWKKINHDPKFEKLKNDLENVFMGADNKEKKLVIFSESKETVKYLSEKLKKAGYEDVLQISSDNAQKTSTTILENFDANFDKAPKNNYNIIITTEVLAEGINLHRSNVILNYDIPWNATKLMQRIGRVNRIGTKADKILIYNFYPEKQVNEHLKLNQKALKKLQGFHATFGEDNQIYSEKEVLIKNTLGNLEAAEKETDERLLYLEIAIEVVKYAKALGADYIAHGSTGAGNDQVRFDMIFETIAPNIEIITPIRDLKLSREEEIAYLQKHGVDMNWEKSKYSINKGIWGTSVGGAETLGSKDPLPETAYPSPLKKQEVSKIALRFEKGELVAIDGVQNTPVNNILKLEEIAREYAIGRDIHIGDTIIGIKGRVGFEAAAALIIIKAHHTLEKHTLSKWQQHWKEQLANFYGMLLHEGQYLEPLMRNVEKFLSDTQTTVNGEVFVQLQPYHFTVMGIESKNDLMGSDFADYGEENNAWTSDDAKGFIKLYGMANKIFYSVNQNLLEDE</sequence>
<evidence type="ECO:0000259" key="10">
    <source>
        <dbReference type="PROSITE" id="PS51194"/>
    </source>
</evidence>
<evidence type="ECO:0000256" key="9">
    <source>
        <dbReference type="ARBA" id="ARBA00022840"/>
    </source>
</evidence>
<dbReference type="AlphaFoldDB" id="A0A2B4RBQ9"/>
<evidence type="ECO:0000256" key="6">
    <source>
        <dbReference type="ARBA" id="ARBA00022605"/>
    </source>
</evidence>
<dbReference type="PANTHER" id="PTHR11587:SF2">
    <property type="entry name" value="ARGININOSUCCINATE SYNTHASE"/>
    <property type="match status" value="1"/>
</dbReference>
<dbReference type="InterPro" id="IPR001518">
    <property type="entry name" value="Arginosuc_synth"/>
</dbReference>
<dbReference type="Pfam" id="PF20979">
    <property type="entry name" value="Arginosuc_syn_C"/>
    <property type="match status" value="1"/>
</dbReference>
<dbReference type="EMBL" id="LSMT01000868">
    <property type="protein sequence ID" value="PFX13940.1"/>
    <property type="molecule type" value="Genomic_DNA"/>
</dbReference>
<dbReference type="Gene3D" id="3.40.50.300">
    <property type="entry name" value="P-loop containing nucleotide triphosphate hydrolases"/>
    <property type="match status" value="1"/>
</dbReference>
<name>A0A2B4RBQ9_STYPI</name>
<dbReference type="GO" id="GO:0000053">
    <property type="term" value="P:argininosuccinate metabolic process"/>
    <property type="evidence" value="ECO:0007669"/>
    <property type="project" value="TreeGrafter"/>
</dbReference>
<evidence type="ECO:0000256" key="2">
    <source>
        <dbReference type="ARBA" id="ARBA00005154"/>
    </source>
</evidence>
<dbReference type="InterPro" id="IPR027417">
    <property type="entry name" value="P-loop_NTPase"/>
</dbReference>
<dbReference type="UniPathway" id="UPA00158">
    <property type="reaction ID" value="UER00272"/>
</dbReference>
<comment type="caution">
    <text evidence="11">The sequence shown here is derived from an EMBL/GenBank/DDBJ whole genome shotgun (WGS) entry which is preliminary data.</text>
</comment>
<dbReference type="Gene3D" id="3.90.1260.10">
    <property type="entry name" value="Argininosuccinate synthetase, chain A, domain 2"/>
    <property type="match status" value="1"/>
</dbReference>
<dbReference type="GO" id="GO:0005737">
    <property type="term" value="C:cytoplasm"/>
    <property type="evidence" value="ECO:0007669"/>
    <property type="project" value="TreeGrafter"/>
</dbReference>
<dbReference type="Gene3D" id="3.40.50.620">
    <property type="entry name" value="HUPs"/>
    <property type="match status" value="1"/>
</dbReference>
<dbReference type="SMART" id="SM00490">
    <property type="entry name" value="HELICc"/>
    <property type="match status" value="1"/>
</dbReference>
<gene>
    <name evidence="11" type="primary">argG</name>
    <name evidence="11" type="ORF">AWC38_SpisGene21946</name>
</gene>
<dbReference type="GO" id="GO:0016787">
    <property type="term" value="F:hydrolase activity"/>
    <property type="evidence" value="ECO:0007669"/>
    <property type="project" value="UniProtKB-KW"/>
</dbReference>
<keyword evidence="9" id="KW-0067">ATP-binding</keyword>
<dbReference type="GO" id="GO:0004055">
    <property type="term" value="F:argininosuccinate synthase activity"/>
    <property type="evidence" value="ECO:0007669"/>
    <property type="project" value="UniProtKB-EC"/>
</dbReference>
<dbReference type="InterPro" id="IPR014729">
    <property type="entry name" value="Rossmann-like_a/b/a_fold"/>
</dbReference>
<dbReference type="Pfam" id="PF00764">
    <property type="entry name" value="Arginosuc_synth"/>
    <property type="match status" value="1"/>
</dbReference>
<evidence type="ECO:0000256" key="5">
    <source>
        <dbReference type="ARBA" id="ARBA00022598"/>
    </source>
</evidence>
<dbReference type="GO" id="GO:0000050">
    <property type="term" value="P:urea cycle"/>
    <property type="evidence" value="ECO:0007669"/>
    <property type="project" value="UniProtKB-UniPathway"/>
</dbReference>
<dbReference type="GO" id="GO:0006526">
    <property type="term" value="P:L-arginine biosynthetic process"/>
    <property type="evidence" value="ECO:0007669"/>
    <property type="project" value="UniProtKB-UniPathway"/>
</dbReference>
<dbReference type="GO" id="GO:0005524">
    <property type="term" value="F:ATP binding"/>
    <property type="evidence" value="ECO:0007669"/>
    <property type="project" value="UniProtKB-KW"/>
</dbReference>
<protein>
    <recommendedName>
        <fullName evidence="3">argininosuccinate synthase</fullName>
        <ecNumber evidence="3">6.3.4.5</ecNumber>
    </recommendedName>
</protein>
<dbReference type="Gene3D" id="3.40.50.10810">
    <property type="entry name" value="Tandem AAA-ATPase domain"/>
    <property type="match status" value="1"/>
</dbReference>
<dbReference type="EC" id="6.3.4.5" evidence="3"/>
<dbReference type="SUPFAM" id="SSF52402">
    <property type="entry name" value="Adenine nucleotide alpha hydrolases-like"/>
    <property type="match status" value="1"/>
</dbReference>
<evidence type="ECO:0000256" key="1">
    <source>
        <dbReference type="ARBA" id="ARBA00004967"/>
    </source>
</evidence>
<dbReference type="InterPro" id="IPR048267">
    <property type="entry name" value="Arginosuc_syn_N"/>
</dbReference>
<evidence type="ECO:0000256" key="7">
    <source>
        <dbReference type="ARBA" id="ARBA00022741"/>
    </source>
</evidence>
<dbReference type="PROSITE" id="PS51194">
    <property type="entry name" value="HELICASE_CTER"/>
    <property type="match status" value="1"/>
</dbReference>
<dbReference type="InterPro" id="IPR024074">
    <property type="entry name" value="AS_cat/multimer_dom_body"/>
</dbReference>
<dbReference type="OrthoDB" id="1688907at2759"/>
<feature type="domain" description="Helicase C-terminal" evidence="10">
    <location>
        <begin position="303"/>
        <end position="469"/>
    </location>
</feature>
<dbReference type="InterPro" id="IPR048268">
    <property type="entry name" value="Arginosuc_syn_C"/>
</dbReference>
<dbReference type="UniPathway" id="UPA00068">
    <property type="reaction ID" value="UER00113"/>
</dbReference>
<dbReference type="Pfam" id="PF00271">
    <property type="entry name" value="Helicase_C"/>
    <property type="match status" value="1"/>
</dbReference>
<dbReference type="PANTHER" id="PTHR11587">
    <property type="entry name" value="ARGININOSUCCINATE SYNTHASE"/>
    <property type="match status" value="1"/>
</dbReference>
<dbReference type="STRING" id="50429.A0A2B4RBQ9"/>
<dbReference type="SUPFAM" id="SSF52540">
    <property type="entry name" value="P-loop containing nucleoside triphosphate hydrolases"/>
    <property type="match status" value="2"/>
</dbReference>
<proteinExistence type="predicted"/>
<keyword evidence="5" id="KW-0436">Ligase</keyword>
<dbReference type="InterPro" id="IPR001650">
    <property type="entry name" value="Helicase_C-like"/>
</dbReference>
<dbReference type="Pfam" id="PF00176">
    <property type="entry name" value="SNF2-rel_dom"/>
    <property type="match status" value="1"/>
</dbReference>
<keyword evidence="7" id="KW-0547">Nucleotide-binding</keyword>
<evidence type="ECO:0000256" key="3">
    <source>
        <dbReference type="ARBA" id="ARBA00012286"/>
    </source>
</evidence>
<evidence type="ECO:0000256" key="4">
    <source>
        <dbReference type="ARBA" id="ARBA00022571"/>
    </source>
</evidence>
<comment type="pathway">
    <text evidence="2">Nitrogen metabolism; urea cycle; (N(omega)-L-arginino)succinate from L-aspartate and L-citrulline: step 1/1.</text>
</comment>
<reference evidence="11" key="1">
    <citation type="journal article" date="2017" name="J. ISSAAS">
        <title>Comparative analysis of the genomes of Stylophora pistillata and Acropora digitifera provides evidence for extensive differences between species of corals.</title>
        <authorList>
            <person name="Voolstra C.R."/>
            <person name="Li Y."/>
            <person name="Liew Y.J."/>
            <person name="Baumgarten S."/>
            <person name="Zoccola D."/>
            <person name="Flot J.-F."/>
            <person name="Tambutte S."/>
            <person name="Allemand D."/>
            <person name="Aranda M."/>
        </authorList>
    </citation>
    <scope>NUCLEOTIDE SEQUENCE</scope>
    <source>
        <strain evidence="11">CSM Monaco</strain>
        <tissue evidence="11">Whole animal</tissue>
    </source>
</reference>
<dbReference type="InterPro" id="IPR049730">
    <property type="entry name" value="SNF2/RAD54-like_C"/>
</dbReference>
<dbReference type="InterPro" id="IPR038718">
    <property type="entry name" value="SNF2-like_sf"/>
</dbReference>
<keyword evidence="6" id="KW-0028">Amino-acid biosynthesis</keyword>
<comment type="pathway">
    <text evidence="1">Amino-acid biosynthesis; L-arginine biosynthesis; L-arginine from L-ornithine and carbamoyl phosphate: step 2/3.</text>
</comment>
<dbReference type="CDD" id="cd18793">
    <property type="entry name" value="SF2_C_SNF"/>
    <property type="match status" value="1"/>
</dbReference>
<evidence type="ECO:0000256" key="8">
    <source>
        <dbReference type="ARBA" id="ARBA00022801"/>
    </source>
</evidence>
<keyword evidence="4" id="KW-0055">Arginine biosynthesis</keyword>
<keyword evidence="8" id="KW-0378">Hydrolase</keyword>
<accession>A0A2B4RBQ9</accession>
<evidence type="ECO:0000313" key="11">
    <source>
        <dbReference type="EMBL" id="PFX13940.1"/>
    </source>
</evidence>
<organism evidence="11">
    <name type="scientific">Stylophora pistillata</name>
    <name type="common">Smooth cauliflower coral</name>
    <dbReference type="NCBI Taxonomy" id="50429"/>
    <lineage>
        <taxon>Eukaryota</taxon>
        <taxon>Metazoa</taxon>
        <taxon>Cnidaria</taxon>
        <taxon>Anthozoa</taxon>
        <taxon>Hexacorallia</taxon>
        <taxon>Scleractinia</taxon>
        <taxon>Astrocoeniina</taxon>
        <taxon>Pocilloporidae</taxon>
        <taxon>Stylophora</taxon>
    </lineage>
</organism>
<dbReference type="InterPro" id="IPR000330">
    <property type="entry name" value="SNF2_N"/>
</dbReference>
<dbReference type="SUPFAM" id="SSF69864">
    <property type="entry name" value="Argininosuccinate synthetase, C-terminal domain"/>
    <property type="match status" value="1"/>
</dbReference>